<dbReference type="Proteomes" id="UP001278571">
    <property type="component" value="Unassembled WGS sequence"/>
</dbReference>
<protein>
    <recommendedName>
        <fullName evidence="3">PII-uridylyltransferase/Glutamine-synthetase adenylyltransferase domain-containing protein</fullName>
    </recommendedName>
</protein>
<feature type="domain" description="PII-uridylyltransferase/Glutamine-synthetase adenylyltransferase" evidence="3">
    <location>
        <begin position="1"/>
        <end position="54"/>
    </location>
</feature>
<evidence type="ECO:0000313" key="4">
    <source>
        <dbReference type="EMBL" id="MDX2290685.1"/>
    </source>
</evidence>
<dbReference type="InterPro" id="IPR013546">
    <property type="entry name" value="PII_UdlTrfase/GS_AdlTrfase"/>
</dbReference>
<evidence type="ECO:0000256" key="2">
    <source>
        <dbReference type="ARBA" id="ARBA00022801"/>
    </source>
</evidence>
<evidence type="ECO:0000256" key="1">
    <source>
        <dbReference type="ARBA" id="ARBA00022679"/>
    </source>
</evidence>
<comment type="caution">
    <text evidence="4">The sequence shown here is derived from an EMBL/GenBank/DDBJ whole genome shotgun (WGS) entry which is preliminary data.</text>
</comment>
<dbReference type="InterPro" id="IPR010043">
    <property type="entry name" value="UTase/UR"/>
</dbReference>
<accession>A0ABU4JYV9</accession>
<dbReference type="Pfam" id="PF08335">
    <property type="entry name" value="GlnD_UR_UTase"/>
    <property type="match status" value="1"/>
</dbReference>
<evidence type="ECO:0000259" key="3">
    <source>
        <dbReference type="Pfam" id="PF08335"/>
    </source>
</evidence>
<sequence length="126" mass="14396">MHYVSGRAEDRLTFDLQPVVGARMGYTRHGRQDGVERFMRHYFLTARDVTRLTRVMEPAIIRQAVGEPAVQAEPDPALLKSGFMLADGQLLPIRADDFDAEPIRMLRMLKLARDRRLTLHPLAVRA</sequence>
<gene>
    <name evidence="4" type="ORF">R2363_00555</name>
</gene>
<proteinExistence type="predicted"/>
<evidence type="ECO:0000313" key="5">
    <source>
        <dbReference type="Proteomes" id="UP001278571"/>
    </source>
</evidence>
<dbReference type="PANTHER" id="PTHR47320:SF1">
    <property type="entry name" value="BIFUNCTIONAL URIDYLYLTRANSFERASE_URIDYLYL-REMOVING ENZYME"/>
    <property type="match status" value="1"/>
</dbReference>
<dbReference type="EMBL" id="JAWJZF010000110">
    <property type="protein sequence ID" value="MDX2290685.1"/>
    <property type="molecule type" value="Genomic_DNA"/>
</dbReference>
<keyword evidence="1" id="KW-0808">Transferase</keyword>
<name>A0ABU4JYV9_9ACTN</name>
<organism evidence="4 5">
    <name type="scientific">Streptomyces roseolus</name>
    <dbReference type="NCBI Taxonomy" id="67358"/>
    <lineage>
        <taxon>Bacteria</taxon>
        <taxon>Bacillati</taxon>
        <taxon>Actinomycetota</taxon>
        <taxon>Actinomycetes</taxon>
        <taxon>Kitasatosporales</taxon>
        <taxon>Streptomycetaceae</taxon>
        <taxon>Streptomyces</taxon>
    </lineage>
</organism>
<reference evidence="4 5" key="1">
    <citation type="submission" date="2023-10" db="EMBL/GenBank/DDBJ databases">
        <authorList>
            <person name="Wang X.X."/>
        </authorList>
    </citation>
    <scope>NUCLEOTIDE SEQUENCE [LARGE SCALE GENOMIC DNA]</scope>
    <source>
        <strain evidence="4 5">NBRC 12816</strain>
    </source>
</reference>
<keyword evidence="2" id="KW-0378">Hydrolase</keyword>
<keyword evidence="5" id="KW-1185">Reference proteome</keyword>
<feature type="non-terminal residue" evidence="4">
    <location>
        <position position="126"/>
    </location>
</feature>
<dbReference type="PANTHER" id="PTHR47320">
    <property type="entry name" value="BIFUNCTIONAL URIDYLYLTRANSFERASE/URIDYLYL-REMOVING ENZYME"/>
    <property type="match status" value="1"/>
</dbReference>